<reference evidence="3" key="1">
    <citation type="submission" date="2022-11" db="EMBL/GenBank/DDBJ databases">
        <title>Chromosomal genome sequence assembly and mating type (MAT) locus characterization of the leprose asexual lichenized fungus Lepraria neglecta (Nyl.) Erichsen.</title>
        <authorList>
            <person name="Allen J.L."/>
            <person name="Pfeffer B."/>
        </authorList>
    </citation>
    <scope>NUCLEOTIDE SEQUENCE</scope>
    <source>
        <strain evidence="3">Allen 5258</strain>
    </source>
</reference>
<feature type="region of interest" description="C-terminal hotdog fold" evidence="1">
    <location>
        <begin position="190"/>
        <end position="348"/>
    </location>
</feature>
<keyword evidence="4" id="KW-1185">Reference proteome</keyword>
<dbReference type="GO" id="GO:0004312">
    <property type="term" value="F:fatty acid synthase activity"/>
    <property type="evidence" value="ECO:0007669"/>
    <property type="project" value="TreeGrafter"/>
</dbReference>
<dbReference type="Gene3D" id="3.10.129.110">
    <property type="entry name" value="Polyketide synthase dehydratase"/>
    <property type="match status" value="1"/>
</dbReference>
<dbReference type="EMBL" id="JASNWA010000008">
    <property type="protein sequence ID" value="KAK3170551.1"/>
    <property type="molecule type" value="Genomic_DNA"/>
</dbReference>
<dbReference type="PROSITE" id="PS52019">
    <property type="entry name" value="PKS_MFAS_DH"/>
    <property type="match status" value="1"/>
</dbReference>
<dbReference type="Pfam" id="PF14765">
    <property type="entry name" value="PS-DH"/>
    <property type="match status" value="1"/>
</dbReference>
<organism evidence="3 4">
    <name type="scientific">Lepraria neglecta</name>
    <dbReference type="NCBI Taxonomy" id="209136"/>
    <lineage>
        <taxon>Eukaryota</taxon>
        <taxon>Fungi</taxon>
        <taxon>Dikarya</taxon>
        <taxon>Ascomycota</taxon>
        <taxon>Pezizomycotina</taxon>
        <taxon>Lecanoromycetes</taxon>
        <taxon>OSLEUM clade</taxon>
        <taxon>Lecanoromycetidae</taxon>
        <taxon>Lecanorales</taxon>
        <taxon>Lecanorineae</taxon>
        <taxon>Stereocaulaceae</taxon>
        <taxon>Lepraria</taxon>
    </lineage>
</organism>
<comment type="caution">
    <text evidence="3">The sequence shown here is derived from an EMBL/GenBank/DDBJ whole genome shotgun (WGS) entry which is preliminary data.</text>
</comment>
<feature type="active site" description="Proton donor; for dehydratase activity" evidence="1">
    <location>
        <position position="255"/>
    </location>
</feature>
<dbReference type="InterPro" id="IPR049900">
    <property type="entry name" value="PKS_mFAS_DH"/>
</dbReference>
<dbReference type="PANTHER" id="PTHR43775:SF13">
    <property type="entry name" value="POLYKETIDE SYNTHASE 1"/>
    <property type="match status" value="1"/>
</dbReference>
<dbReference type="Proteomes" id="UP001276659">
    <property type="component" value="Unassembled WGS sequence"/>
</dbReference>
<evidence type="ECO:0000313" key="4">
    <source>
        <dbReference type="Proteomes" id="UP001276659"/>
    </source>
</evidence>
<dbReference type="InterPro" id="IPR049552">
    <property type="entry name" value="PKS_DH_N"/>
</dbReference>
<dbReference type="InterPro" id="IPR049551">
    <property type="entry name" value="PKS_DH_C"/>
</dbReference>
<dbReference type="InterPro" id="IPR050091">
    <property type="entry name" value="PKS_NRPS_Biosynth_Enz"/>
</dbReference>
<feature type="region of interest" description="N-terminal hotdog fold" evidence="1">
    <location>
        <begin position="25"/>
        <end position="160"/>
    </location>
</feature>
<dbReference type="InterPro" id="IPR042104">
    <property type="entry name" value="PKS_dehydratase_sf"/>
</dbReference>
<dbReference type="SMART" id="SM00826">
    <property type="entry name" value="PKS_DH"/>
    <property type="match status" value="1"/>
</dbReference>
<protein>
    <submittedName>
        <fullName evidence="3">Secondary metabolism biosynthetic enzyme</fullName>
    </submittedName>
</protein>
<dbReference type="Pfam" id="PF21089">
    <property type="entry name" value="PKS_DH_N"/>
    <property type="match status" value="1"/>
</dbReference>
<dbReference type="InterPro" id="IPR020807">
    <property type="entry name" value="PKS_DH"/>
</dbReference>
<dbReference type="PANTHER" id="PTHR43775">
    <property type="entry name" value="FATTY ACID SYNTHASE"/>
    <property type="match status" value="1"/>
</dbReference>
<feature type="active site" description="Proton acceptor; for dehydratase activity" evidence="1">
    <location>
        <position position="57"/>
    </location>
</feature>
<dbReference type="GO" id="GO:0044550">
    <property type="term" value="P:secondary metabolite biosynthetic process"/>
    <property type="evidence" value="ECO:0007669"/>
    <property type="project" value="TreeGrafter"/>
</dbReference>
<evidence type="ECO:0000256" key="1">
    <source>
        <dbReference type="PROSITE-ProRule" id="PRU01363"/>
    </source>
</evidence>
<dbReference type="GO" id="GO:0006633">
    <property type="term" value="P:fatty acid biosynthetic process"/>
    <property type="evidence" value="ECO:0007669"/>
    <property type="project" value="TreeGrafter"/>
</dbReference>
<evidence type="ECO:0000259" key="2">
    <source>
        <dbReference type="PROSITE" id="PS52019"/>
    </source>
</evidence>
<gene>
    <name evidence="3" type="ORF">OEA41_002632</name>
</gene>
<accession>A0AAD9Z367</accession>
<name>A0AAD9Z367_9LECA</name>
<proteinExistence type="predicted"/>
<dbReference type="AlphaFoldDB" id="A0AAD9Z367"/>
<sequence>MEPFKKYWHETRASREAQSLPSPRHDLLGTRVSDSSVLEPQWKNMLRADEVPWLRDHRVQELTVFPMAAYLCMGMEACRQQASWRDANYDRILFREISVHQALSIPESTPVELRLSLAPYAEGPRMSSDKWSEFKIYSWTNDRDWLKHCRGLVASEHSKEQNNPVNSVAKAQHRSKGSVDDLDPFKNTCSNPADAASIYSMVAEAGFDYGPTFRHMEDVIMGPSVVRYKATVPDSAALMPCCHESVYIIHPITLDVIFQSVWPLIINGRDSLNVPYMPIAIREMTVSTTLTVTPGAAHQVIAQMEEADKFSKKLSINIDTFDMQNSLGTPDVVIRGLIMARYKIPSQERMTKKLDVSRHSGHHAFHTLTSVTIVHSSRYLRPVHTLSTSYGHSSD</sequence>
<evidence type="ECO:0000313" key="3">
    <source>
        <dbReference type="EMBL" id="KAK3170551.1"/>
    </source>
</evidence>
<feature type="domain" description="PKS/mFAS DH" evidence="2">
    <location>
        <begin position="25"/>
        <end position="348"/>
    </location>
</feature>